<dbReference type="Pfam" id="PF00801">
    <property type="entry name" value="PKD"/>
    <property type="match status" value="1"/>
</dbReference>
<dbReference type="Gene3D" id="3.40.390.10">
    <property type="entry name" value="Collagenase (Catalytic Domain)"/>
    <property type="match status" value="1"/>
</dbReference>
<protein>
    <submittedName>
        <fullName evidence="11">PKD domain-containing protein</fullName>
    </submittedName>
</protein>
<evidence type="ECO:0000256" key="4">
    <source>
        <dbReference type="ARBA" id="ARBA00022729"/>
    </source>
</evidence>
<feature type="chain" id="PRO_5021958748" evidence="9">
    <location>
        <begin position="24"/>
        <end position="732"/>
    </location>
</feature>
<keyword evidence="4 9" id="KW-0732">Signal</keyword>
<feature type="signal peptide" evidence="9">
    <location>
        <begin position="1"/>
        <end position="23"/>
    </location>
</feature>
<dbReference type="AlphaFoldDB" id="A0A556MIZ8"/>
<evidence type="ECO:0000256" key="7">
    <source>
        <dbReference type="ARBA" id="ARBA00023049"/>
    </source>
</evidence>
<name>A0A556MIZ8_9FLAO</name>
<dbReference type="Pfam" id="PF05572">
    <property type="entry name" value="Peptidase_M43"/>
    <property type="match status" value="1"/>
</dbReference>
<dbReference type="Gene3D" id="2.60.40.10">
    <property type="entry name" value="Immunoglobulins"/>
    <property type="match status" value="1"/>
</dbReference>
<keyword evidence="12" id="KW-1185">Reference proteome</keyword>
<feature type="domain" description="PKD" evidence="10">
    <location>
        <begin position="362"/>
        <end position="441"/>
    </location>
</feature>
<dbReference type="InterPro" id="IPR008754">
    <property type="entry name" value="Peptidase_M43"/>
</dbReference>
<comment type="similarity">
    <text evidence="1">Belongs to the peptidase M43B family.</text>
</comment>
<dbReference type="SMART" id="SM00089">
    <property type="entry name" value="PKD"/>
    <property type="match status" value="1"/>
</dbReference>
<dbReference type="InterPro" id="IPR024079">
    <property type="entry name" value="MetalloPept_cat_dom_sf"/>
</dbReference>
<dbReference type="InterPro" id="IPR035986">
    <property type="entry name" value="PKD_dom_sf"/>
</dbReference>
<dbReference type="RefSeq" id="WP_144334550.1">
    <property type="nucleotide sequence ID" value="NZ_VLPL01000011.1"/>
</dbReference>
<evidence type="ECO:0000256" key="3">
    <source>
        <dbReference type="ARBA" id="ARBA00022723"/>
    </source>
</evidence>
<organism evidence="11 12">
    <name type="scientific">Fluviicola chungangensis</name>
    <dbReference type="NCBI Taxonomy" id="2597671"/>
    <lineage>
        <taxon>Bacteria</taxon>
        <taxon>Pseudomonadati</taxon>
        <taxon>Bacteroidota</taxon>
        <taxon>Flavobacteriia</taxon>
        <taxon>Flavobacteriales</taxon>
        <taxon>Crocinitomicaceae</taxon>
        <taxon>Fluviicola</taxon>
    </lineage>
</organism>
<evidence type="ECO:0000256" key="5">
    <source>
        <dbReference type="ARBA" id="ARBA00022801"/>
    </source>
</evidence>
<evidence type="ECO:0000259" key="10">
    <source>
        <dbReference type="PROSITE" id="PS50093"/>
    </source>
</evidence>
<dbReference type="NCBIfam" id="TIGR04183">
    <property type="entry name" value="Por_Secre_tail"/>
    <property type="match status" value="1"/>
</dbReference>
<dbReference type="PROSITE" id="PS50093">
    <property type="entry name" value="PKD"/>
    <property type="match status" value="1"/>
</dbReference>
<evidence type="ECO:0000313" key="12">
    <source>
        <dbReference type="Proteomes" id="UP000316008"/>
    </source>
</evidence>
<dbReference type="OrthoDB" id="6278496at2"/>
<dbReference type="SUPFAM" id="SSF55486">
    <property type="entry name" value="Metalloproteases ('zincins'), catalytic domain"/>
    <property type="match status" value="1"/>
</dbReference>
<dbReference type="GO" id="GO:0006508">
    <property type="term" value="P:proteolysis"/>
    <property type="evidence" value="ECO:0007669"/>
    <property type="project" value="UniProtKB-KW"/>
</dbReference>
<dbReference type="Proteomes" id="UP000316008">
    <property type="component" value="Unassembled WGS sequence"/>
</dbReference>
<dbReference type="PANTHER" id="PTHR47466:SF1">
    <property type="entry name" value="METALLOPROTEASE MEP1 (AFU_ORTHOLOGUE AFUA_1G07730)-RELATED"/>
    <property type="match status" value="1"/>
</dbReference>
<dbReference type="SUPFAM" id="SSF49299">
    <property type="entry name" value="PKD domain"/>
    <property type="match status" value="1"/>
</dbReference>
<keyword evidence="8" id="KW-1015">Disulfide bond</keyword>
<dbReference type="GO" id="GO:0046872">
    <property type="term" value="F:metal ion binding"/>
    <property type="evidence" value="ECO:0007669"/>
    <property type="project" value="UniProtKB-KW"/>
</dbReference>
<comment type="caution">
    <text evidence="11">The sequence shown here is derived from an EMBL/GenBank/DDBJ whole genome shotgun (WGS) entry which is preliminary data.</text>
</comment>
<evidence type="ECO:0000313" key="11">
    <source>
        <dbReference type="EMBL" id="TSJ39891.1"/>
    </source>
</evidence>
<dbReference type="Gene3D" id="2.60.120.260">
    <property type="entry name" value="Galactose-binding domain-like"/>
    <property type="match status" value="1"/>
</dbReference>
<keyword evidence="3" id="KW-0479">Metal-binding</keyword>
<dbReference type="InterPro" id="IPR026444">
    <property type="entry name" value="Secre_tail"/>
</dbReference>
<dbReference type="EMBL" id="VLPL01000011">
    <property type="protein sequence ID" value="TSJ39891.1"/>
    <property type="molecule type" value="Genomic_DNA"/>
</dbReference>
<dbReference type="CDD" id="cd00146">
    <property type="entry name" value="PKD"/>
    <property type="match status" value="1"/>
</dbReference>
<proteinExistence type="inferred from homology"/>
<evidence type="ECO:0000256" key="1">
    <source>
        <dbReference type="ARBA" id="ARBA00008721"/>
    </source>
</evidence>
<accession>A0A556MIZ8</accession>
<evidence type="ECO:0000256" key="8">
    <source>
        <dbReference type="ARBA" id="ARBA00023157"/>
    </source>
</evidence>
<evidence type="ECO:0000256" key="9">
    <source>
        <dbReference type="SAM" id="SignalP"/>
    </source>
</evidence>
<dbReference type="InterPro" id="IPR013783">
    <property type="entry name" value="Ig-like_fold"/>
</dbReference>
<keyword evidence="2" id="KW-0645">Protease</keyword>
<dbReference type="GO" id="GO:0008237">
    <property type="term" value="F:metallopeptidase activity"/>
    <property type="evidence" value="ECO:0007669"/>
    <property type="project" value="UniProtKB-KW"/>
</dbReference>
<evidence type="ECO:0000256" key="6">
    <source>
        <dbReference type="ARBA" id="ARBA00022833"/>
    </source>
</evidence>
<keyword evidence="7" id="KW-0482">Metalloprotease</keyword>
<evidence type="ECO:0000256" key="2">
    <source>
        <dbReference type="ARBA" id="ARBA00022670"/>
    </source>
</evidence>
<gene>
    <name evidence="11" type="ORF">FO442_17700</name>
</gene>
<dbReference type="InterPro" id="IPR000601">
    <property type="entry name" value="PKD_dom"/>
</dbReference>
<dbReference type="PANTHER" id="PTHR47466">
    <property type="match status" value="1"/>
</dbReference>
<sequence>MRKKLLLGVFSLIGVISTGKSFAQETHFNCGSHTQMKKLYAENPGLEEDYKKLVNRYKENRIVNGKSITVRVIPIVFHIVHEYGSENVSDQQIQDQMDILNEDYRKLNADTNVVVSPFDTIIGDAYIEFRLATLDPYGNCTNGIEHIYNHNTNQGDDYSKLSQWDRDKYLNVWLTKTIGSAGVAGYAYYPTGVTGTGFFRDGVIILHDYVGSIGTSSPGHSRALTHEIGHYLGLAHTWGNDNDPGSASSCNQDDGIGDTPNCIGMTSCQLSANSCPEPTIPGNYWPFDVIDNAQNYMDYSYCSVMFTKGQTNFMNNVLDQETSGRNNLYTAENLVTTGTSTITPVTCTPIADFYVDVNGASGNLGPNANVMSACVNDPIAFKDASWKAGVTSWSWSFPGGSPSASTNQNPTVTYASPGWYDVTLTVSNTAGSNTKTINHMVYIQGDWAEYAGPRTEDFNQNANFWISVNPENNYQSFNRATNGGRWGTAGFKLNNYKDVSSAQMFTDDWYYYDRLGNAKDYLISPAMDLRNTSNVTISFDYAYGTRATNTTDITEKLIVYYSRDCGKTWIQKTSISGATLVTAGYQNGDYVPNPNNDLEWKTASFTHTPTSADNKTKFKFEFISSDFSSNFYFDNFNISGTLGIEDNGIVSTISIAPNPVATGSDLSVEIPNSEAGMKLIVMDLKGAIISTTEVPASSGVQTVNIPMNVAKGCYILNAVQGAAKSTHRVVVY</sequence>
<reference evidence="11 12" key="1">
    <citation type="submission" date="2019-07" db="EMBL/GenBank/DDBJ databases">
        <authorList>
            <person name="Huq M.A."/>
        </authorList>
    </citation>
    <scope>NUCLEOTIDE SEQUENCE [LARGE SCALE GENOMIC DNA]</scope>
    <source>
        <strain evidence="11 12">MAH-3</strain>
    </source>
</reference>
<keyword evidence="5" id="KW-0378">Hydrolase</keyword>
<dbReference type="InterPro" id="IPR022409">
    <property type="entry name" value="PKD/Chitinase_dom"/>
</dbReference>
<keyword evidence="6" id="KW-0862">Zinc</keyword>